<keyword evidence="4" id="KW-0949">S-adenosyl-L-methionine</keyword>
<dbReference type="Gene3D" id="3.40.50.150">
    <property type="entry name" value="Vaccinia Virus protein VP39"/>
    <property type="match status" value="1"/>
</dbReference>
<dbReference type="Pfam" id="PF05175">
    <property type="entry name" value="MTS"/>
    <property type="match status" value="1"/>
</dbReference>
<dbReference type="Proteomes" id="UP000178432">
    <property type="component" value="Unassembled WGS sequence"/>
</dbReference>
<dbReference type="InterPro" id="IPR007848">
    <property type="entry name" value="Small_mtfrase_dom"/>
</dbReference>
<comment type="caution">
    <text evidence="8">The sequence shown here is derived from an EMBL/GenBank/DDBJ whole genome shotgun (WGS) entry which is preliminary data.</text>
</comment>
<comment type="catalytic activity">
    <reaction evidence="5">
        <text>L-glutaminyl-[peptide chain release factor] + S-adenosyl-L-methionine = N(5)-methyl-L-glutaminyl-[peptide chain release factor] + S-adenosyl-L-homocysteine + H(+)</text>
        <dbReference type="Rhea" id="RHEA:42896"/>
        <dbReference type="Rhea" id="RHEA-COMP:10271"/>
        <dbReference type="Rhea" id="RHEA-COMP:10272"/>
        <dbReference type="ChEBI" id="CHEBI:15378"/>
        <dbReference type="ChEBI" id="CHEBI:30011"/>
        <dbReference type="ChEBI" id="CHEBI:57856"/>
        <dbReference type="ChEBI" id="CHEBI:59789"/>
        <dbReference type="ChEBI" id="CHEBI:61891"/>
        <dbReference type="EC" id="2.1.1.297"/>
    </reaction>
</comment>
<evidence type="ECO:0000256" key="4">
    <source>
        <dbReference type="ARBA" id="ARBA00022691"/>
    </source>
</evidence>
<evidence type="ECO:0000256" key="5">
    <source>
        <dbReference type="ARBA" id="ARBA00048391"/>
    </source>
</evidence>
<evidence type="ECO:0000256" key="1">
    <source>
        <dbReference type="ARBA" id="ARBA00012771"/>
    </source>
</evidence>
<dbReference type="InterPro" id="IPR029063">
    <property type="entry name" value="SAM-dependent_MTases_sf"/>
</dbReference>
<dbReference type="InterPro" id="IPR019874">
    <property type="entry name" value="RF_methyltr_PrmC"/>
</dbReference>
<dbReference type="InterPro" id="IPR050320">
    <property type="entry name" value="N5-glutamine_MTase"/>
</dbReference>
<dbReference type="GO" id="GO:0102559">
    <property type="term" value="F:peptide chain release factor N(5)-glutamine methyltransferase activity"/>
    <property type="evidence" value="ECO:0007669"/>
    <property type="project" value="UniProtKB-EC"/>
</dbReference>
<dbReference type="AlphaFoldDB" id="A0A1G1Y4Y1"/>
<dbReference type="SUPFAM" id="SSF53335">
    <property type="entry name" value="S-adenosyl-L-methionine-dependent methyltransferases"/>
    <property type="match status" value="1"/>
</dbReference>
<protein>
    <recommendedName>
        <fullName evidence="1">peptide chain release factor N(5)-glutamine methyltransferase</fullName>
        <ecNumber evidence="1">2.1.1.297</ecNumber>
    </recommendedName>
</protein>
<reference evidence="8 9" key="1">
    <citation type="journal article" date="2016" name="Nat. Commun.">
        <title>Thousands of microbial genomes shed light on interconnected biogeochemical processes in an aquifer system.</title>
        <authorList>
            <person name="Anantharaman K."/>
            <person name="Brown C.T."/>
            <person name="Hug L.A."/>
            <person name="Sharon I."/>
            <person name="Castelle C.J."/>
            <person name="Probst A.J."/>
            <person name="Thomas B.C."/>
            <person name="Singh A."/>
            <person name="Wilkins M.J."/>
            <person name="Karaoz U."/>
            <person name="Brodie E.L."/>
            <person name="Williams K.H."/>
            <person name="Hubbard S.S."/>
            <person name="Banfield J.F."/>
        </authorList>
    </citation>
    <scope>NUCLEOTIDE SEQUENCE [LARGE SCALE GENOMIC DNA]</scope>
</reference>
<dbReference type="Gene3D" id="1.10.8.10">
    <property type="entry name" value="DNA helicase RuvA subunit, C-terminal domain"/>
    <property type="match status" value="1"/>
</dbReference>
<evidence type="ECO:0000259" key="7">
    <source>
        <dbReference type="Pfam" id="PF17827"/>
    </source>
</evidence>
<dbReference type="GO" id="GO:0032259">
    <property type="term" value="P:methylation"/>
    <property type="evidence" value="ECO:0007669"/>
    <property type="project" value="UniProtKB-KW"/>
</dbReference>
<proteinExistence type="predicted"/>
<dbReference type="Pfam" id="PF17827">
    <property type="entry name" value="PrmC_N"/>
    <property type="match status" value="1"/>
</dbReference>
<dbReference type="NCBIfam" id="TIGR03534">
    <property type="entry name" value="RF_mod_PrmC"/>
    <property type="match status" value="1"/>
</dbReference>
<keyword evidence="2 8" id="KW-0489">Methyltransferase</keyword>
<dbReference type="CDD" id="cd02440">
    <property type="entry name" value="AdoMet_MTases"/>
    <property type="match status" value="1"/>
</dbReference>
<name>A0A1G1Y4Y1_9BACT</name>
<evidence type="ECO:0000313" key="9">
    <source>
        <dbReference type="Proteomes" id="UP000178432"/>
    </source>
</evidence>
<sequence>MIINQALSSASDKLAKQNFPASSLDAEVLLSSAIKRPKEFLYTHPEFKLTTGQLKKFNRLISQRAKGEPVAYLRNLKEFYGLEFYVDKNVLIPRPETELMVDEILQETRDKRQATSSYGIIADIGTGSGCIAITLKKYLPKATVLATEISSKALAVARKNAKKHAVKIEFYQGNLLSPLKNKEIDILVANLPYGDKSAWSKIKNQNTAGLKFEPKVALYAKRSGLGLYQELLKQIADLKFPPRQILIEIDPGQTKSAGRLIKKFLPKYSWKIKKDLSGQKRLLIISTI</sequence>
<feature type="domain" description="Methyltransferase small" evidence="6">
    <location>
        <begin position="117"/>
        <end position="198"/>
    </location>
</feature>
<evidence type="ECO:0000256" key="3">
    <source>
        <dbReference type="ARBA" id="ARBA00022679"/>
    </source>
</evidence>
<evidence type="ECO:0000259" key="6">
    <source>
        <dbReference type="Pfam" id="PF05175"/>
    </source>
</evidence>
<evidence type="ECO:0000256" key="2">
    <source>
        <dbReference type="ARBA" id="ARBA00022603"/>
    </source>
</evidence>
<dbReference type="EMBL" id="MHIF01000040">
    <property type="protein sequence ID" value="OGY47385.1"/>
    <property type="molecule type" value="Genomic_DNA"/>
</dbReference>
<dbReference type="PANTHER" id="PTHR18895:SF74">
    <property type="entry name" value="MTRF1L RELEASE FACTOR GLUTAMINE METHYLTRANSFERASE"/>
    <property type="match status" value="1"/>
</dbReference>
<accession>A0A1G1Y4Y1</accession>
<dbReference type="NCBIfam" id="TIGR00536">
    <property type="entry name" value="hemK_fam"/>
    <property type="match status" value="1"/>
</dbReference>
<gene>
    <name evidence="8" type="ORF">A2663_04930</name>
</gene>
<dbReference type="InterPro" id="IPR004556">
    <property type="entry name" value="HemK-like"/>
</dbReference>
<evidence type="ECO:0000313" key="8">
    <source>
        <dbReference type="EMBL" id="OGY47385.1"/>
    </source>
</evidence>
<dbReference type="InterPro" id="IPR040758">
    <property type="entry name" value="PrmC_N"/>
</dbReference>
<keyword evidence="3 8" id="KW-0808">Transferase</keyword>
<organism evidence="8 9">
    <name type="scientific">Candidatus Buchananbacteria bacterium RIFCSPHIGHO2_01_FULL_46_12</name>
    <dbReference type="NCBI Taxonomy" id="1797536"/>
    <lineage>
        <taxon>Bacteria</taxon>
        <taxon>Candidatus Buchananiibacteriota</taxon>
    </lineage>
</organism>
<dbReference type="EC" id="2.1.1.297" evidence="1"/>
<dbReference type="PANTHER" id="PTHR18895">
    <property type="entry name" value="HEMK METHYLTRANSFERASE"/>
    <property type="match status" value="1"/>
</dbReference>
<feature type="domain" description="Release factor glutamine methyltransferase N-terminal" evidence="7">
    <location>
        <begin position="5"/>
        <end position="73"/>
    </location>
</feature>